<proteinExistence type="predicted"/>
<gene>
    <name evidence="1" type="ORF">KKP3000_003740</name>
</gene>
<organism evidence="1 2">
    <name type="scientific">Alicyclobacillus fastidiosus</name>
    <dbReference type="NCBI Taxonomy" id="392011"/>
    <lineage>
        <taxon>Bacteria</taxon>
        <taxon>Bacillati</taxon>
        <taxon>Bacillota</taxon>
        <taxon>Bacilli</taxon>
        <taxon>Bacillales</taxon>
        <taxon>Alicyclobacillaceae</taxon>
        <taxon>Alicyclobacillus</taxon>
    </lineage>
</organism>
<sequence>MDRKETEHQCAICGETVEQDTEKSEWLCFDCADSWERELGTSW</sequence>
<name>A0ABV5ADJ0_9BACL</name>
<evidence type="ECO:0000313" key="2">
    <source>
        <dbReference type="Proteomes" id="UP001579974"/>
    </source>
</evidence>
<accession>A0ABV5ADJ0</accession>
<dbReference type="RefSeq" id="WP_268004795.1">
    <property type="nucleotide sequence ID" value="NZ_BSUT01000001.1"/>
</dbReference>
<protein>
    <submittedName>
        <fullName evidence="1">Uncharacterized protein</fullName>
    </submittedName>
</protein>
<reference evidence="1 2" key="1">
    <citation type="journal article" date="2024" name="Int. J. Mol. Sci.">
        <title>Exploration of Alicyclobacillus spp. Genome in Search of Antibiotic Resistance.</title>
        <authorList>
            <person name="Bucka-Kolendo J."/>
            <person name="Kiousi D.E."/>
            <person name="Dekowska A."/>
            <person name="Mikolajczuk-Szczyrba A."/>
            <person name="Karadedos D.M."/>
            <person name="Michael P."/>
            <person name="Galanis A."/>
            <person name="Sokolowska B."/>
        </authorList>
    </citation>
    <scope>NUCLEOTIDE SEQUENCE [LARGE SCALE GENOMIC DNA]</scope>
    <source>
        <strain evidence="1 2">KKP 3000</strain>
    </source>
</reference>
<comment type="caution">
    <text evidence="1">The sequence shown here is derived from an EMBL/GenBank/DDBJ whole genome shotgun (WGS) entry which is preliminary data.</text>
</comment>
<keyword evidence="2" id="KW-1185">Reference proteome</keyword>
<evidence type="ECO:0000313" key="1">
    <source>
        <dbReference type="EMBL" id="MFB5190295.1"/>
    </source>
</evidence>
<dbReference type="EMBL" id="JBDXSU010000005">
    <property type="protein sequence ID" value="MFB5190295.1"/>
    <property type="molecule type" value="Genomic_DNA"/>
</dbReference>
<dbReference type="Proteomes" id="UP001579974">
    <property type="component" value="Unassembled WGS sequence"/>
</dbReference>